<reference evidence="4 5" key="1">
    <citation type="submission" date="2019-02" db="EMBL/GenBank/DDBJ databases">
        <title>Genomic Encyclopedia of Type Strains, Phase IV (KMG-IV): sequencing the most valuable type-strain genomes for metagenomic binning, comparative biology and taxonomic classification.</title>
        <authorList>
            <person name="Goeker M."/>
        </authorList>
    </citation>
    <scope>NUCLEOTIDE SEQUENCE [LARGE SCALE GENOMIC DNA]</scope>
    <source>
        <strain evidence="4 5">DSM 105135</strain>
    </source>
</reference>
<dbReference type="Pfam" id="PF00534">
    <property type="entry name" value="Glycos_transf_1"/>
    <property type="match status" value="1"/>
</dbReference>
<dbReference type="CDD" id="cd03818">
    <property type="entry name" value="GT4_ExpC-like"/>
    <property type="match status" value="1"/>
</dbReference>
<dbReference type="Pfam" id="PF12000">
    <property type="entry name" value="Glyco_trans_4_3"/>
    <property type="match status" value="1"/>
</dbReference>
<evidence type="ECO:0000313" key="4">
    <source>
        <dbReference type="EMBL" id="RZU36852.1"/>
    </source>
</evidence>
<dbReference type="AlphaFoldDB" id="A0A4Q7YH73"/>
<dbReference type="InterPro" id="IPR022623">
    <property type="entry name" value="Glyco_trans_4"/>
</dbReference>
<feature type="domain" description="Glycosyl transferase family 1" evidence="2">
    <location>
        <begin position="217"/>
        <end position="384"/>
    </location>
</feature>
<keyword evidence="5" id="KW-1185">Reference proteome</keyword>
<evidence type="ECO:0000259" key="3">
    <source>
        <dbReference type="Pfam" id="PF12000"/>
    </source>
</evidence>
<organism evidence="4 5">
    <name type="scientific">Fluviicoccus keumensis</name>
    <dbReference type="NCBI Taxonomy" id="1435465"/>
    <lineage>
        <taxon>Bacteria</taxon>
        <taxon>Pseudomonadati</taxon>
        <taxon>Pseudomonadota</taxon>
        <taxon>Gammaproteobacteria</taxon>
        <taxon>Moraxellales</taxon>
        <taxon>Moraxellaceae</taxon>
        <taxon>Fluviicoccus</taxon>
    </lineage>
</organism>
<proteinExistence type="predicted"/>
<evidence type="ECO:0000259" key="2">
    <source>
        <dbReference type="Pfam" id="PF00534"/>
    </source>
</evidence>
<protein>
    <submittedName>
        <fullName evidence="4">Glycosyltransferase involved in cell wall biosynthesis</fullName>
    </submittedName>
</protein>
<dbReference type="RefSeq" id="WP_130415399.1">
    <property type="nucleotide sequence ID" value="NZ_SHKX01000016.1"/>
</dbReference>
<keyword evidence="1 4" id="KW-0808">Transferase</keyword>
<sequence length="411" mass="46175">MRALFIHQNFPGQFSHLARHLARDRNNVIVGMGEKPAIERLGPGLPGVKLAGYELSRSVTQGVHSYLRGMEHNVLRGQSVVRACMALKKRGFTPDLVVAHAGWGEALYLRDIYPDAKIVGYMEFFYHAEGKDVGFDPEFPTEFDRRFLLRTRNATQLVSMTGLDHGWSPTEWQKSLYPAEYQPRIEVIHEGVDTELIRPDESAAWRLPNGQVLTRRDEVLTLVNRHMEPYRGFHVFMRALPAIQKARPNAVTLIVGDDQTGYGAAAPDGLTWRQAMLRELDGKLDLSRIHFLGPLPYPDFLRMLQVSRAHAYLTYPFVLSWSMLEAMASGCTLLASATPPVTEVVRHGENGLLFDFFDQDALAAQAIEVLAKPEAFAGIREGARHTAVTRYDQKTVTLPAQVAFAERLLGR</sequence>
<dbReference type="InterPro" id="IPR001296">
    <property type="entry name" value="Glyco_trans_1"/>
</dbReference>
<dbReference type="Proteomes" id="UP000292423">
    <property type="component" value="Unassembled WGS sequence"/>
</dbReference>
<feature type="domain" description="Glycosyl transferase family 4" evidence="3">
    <location>
        <begin position="39"/>
        <end position="196"/>
    </location>
</feature>
<dbReference type="EMBL" id="SHKX01000016">
    <property type="protein sequence ID" value="RZU36852.1"/>
    <property type="molecule type" value="Genomic_DNA"/>
</dbReference>
<dbReference type="PANTHER" id="PTHR46401">
    <property type="entry name" value="GLYCOSYLTRANSFERASE WBBK-RELATED"/>
    <property type="match status" value="1"/>
</dbReference>
<accession>A0A4Q7YH73</accession>
<comment type="caution">
    <text evidence="4">The sequence shown here is derived from an EMBL/GenBank/DDBJ whole genome shotgun (WGS) entry which is preliminary data.</text>
</comment>
<dbReference type="OrthoDB" id="4611853at2"/>
<evidence type="ECO:0000256" key="1">
    <source>
        <dbReference type="ARBA" id="ARBA00022679"/>
    </source>
</evidence>
<dbReference type="Gene3D" id="3.40.50.2000">
    <property type="entry name" value="Glycogen Phosphorylase B"/>
    <property type="match status" value="2"/>
</dbReference>
<dbReference type="SUPFAM" id="SSF53756">
    <property type="entry name" value="UDP-Glycosyltransferase/glycogen phosphorylase"/>
    <property type="match status" value="1"/>
</dbReference>
<evidence type="ECO:0000313" key="5">
    <source>
        <dbReference type="Proteomes" id="UP000292423"/>
    </source>
</evidence>
<dbReference type="GO" id="GO:0009103">
    <property type="term" value="P:lipopolysaccharide biosynthetic process"/>
    <property type="evidence" value="ECO:0007669"/>
    <property type="project" value="TreeGrafter"/>
</dbReference>
<dbReference type="PANTHER" id="PTHR46401:SF2">
    <property type="entry name" value="GLYCOSYLTRANSFERASE WBBK-RELATED"/>
    <property type="match status" value="1"/>
</dbReference>
<name>A0A4Q7YH73_9GAMM</name>
<gene>
    <name evidence="4" type="ORF">EV700_3065</name>
</gene>
<dbReference type="GO" id="GO:0016757">
    <property type="term" value="F:glycosyltransferase activity"/>
    <property type="evidence" value="ECO:0007669"/>
    <property type="project" value="InterPro"/>
</dbReference>